<dbReference type="EMBL" id="GGEC01082102">
    <property type="protein sequence ID" value="MBX62586.1"/>
    <property type="molecule type" value="Transcribed_RNA"/>
</dbReference>
<organism evidence="1">
    <name type="scientific">Rhizophora mucronata</name>
    <name type="common">Asiatic mangrove</name>
    <dbReference type="NCBI Taxonomy" id="61149"/>
    <lineage>
        <taxon>Eukaryota</taxon>
        <taxon>Viridiplantae</taxon>
        <taxon>Streptophyta</taxon>
        <taxon>Embryophyta</taxon>
        <taxon>Tracheophyta</taxon>
        <taxon>Spermatophyta</taxon>
        <taxon>Magnoliopsida</taxon>
        <taxon>eudicotyledons</taxon>
        <taxon>Gunneridae</taxon>
        <taxon>Pentapetalae</taxon>
        <taxon>rosids</taxon>
        <taxon>fabids</taxon>
        <taxon>Malpighiales</taxon>
        <taxon>Rhizophoraceae</taxon>
        <taxon>Rhizophora</taxon>
    </lineage>
</organism>
<name>A0A2P2Q6I1_RHIMU</name>
<protein>
    <submittedName>
        <fullName evidence="1">Uncharacterized protein</fullName>
    </submittedName>
</protein>
<evidence type="ECO:0000313" key="1">
    <source>
        <dbReference type="EMBL" id="MBX62586.1"/>
    </source>
</evidence>
<accession>A0A2P2Q6I1</accession>
<sequence>MDTPLTNVNTIAPPIPIIVPSILAFPAEVVSPSFSNLNRTAKTKVTAGMRLVIAVANVADVNTRLSKYKI</sequence>
<dbReference type="AlphaFoldDB" id="A0A2P2Q6I1"/>
<proteinExistence type="predicted"/>
<reference evidence="1" key="1">
    <citation type="submission" date="2018-02" db="EMBL/GenBank/DDBJ databases">
        <title>Rhizophora mucronata_Transcriptome.</title>
        <authorList>
            <person name="Meera S.P."/>
            <person name="Sreeshan A."/>
            <person name="Augustine A."/>
        </authorList>
    </citation>
    <scope>NUCLEOTIDE SEQUENCE</scope>
    <source>
        <tissue evidence="1">Leaf</tissue>
    </source>
</reference>